<dbReference type="GO" id="GO:0005829">
    <property type="term" value="C:cytosol"/>
    <property type="evidence" value="ECO:0007669"/>
    <property type="project" value="TreeGrafter"/>
</dbReference>
<evidence type="ECO:0000313" key="3">
    <source>
        <dbReference type="Proteomes" id="UP000489600"/>
    </source>
</evidence>
<name>A0A565BE60_9BRAS</name>
<keyword evidence="3" id="KW-1185">Reference proteome</keyword>
<dbReference type="SUPFAM" id="SSF53383">
    <property type="entry name" value="PLP-dependent transferases"/>
    <property type="match status" value="1"/>
</dbReference>
<dbReference type="PANTHER" id="PTHR45744">
    <property type="entry name" value="TYROSINE AMINOTRANSFERASE"/>
    <property type="match status" value="1"/>
</dbReference>
<dbReference type="EMBL" id="CABITT030000003">
    <property type="protein sequence ID" value="VVA99893.1"/>
    <property type="molecule type" value="Genomic_DNA"/>
</dbReference>
<reference evidence="2" key="1">
    <citation type="submission" date="2019-07" db="EMBL/GenBank/DDBJ databases">
        <authorList>
            <person name="Dittberner H."/>
        </authorList>
    </citation>
    <scope>NUCLEOTIDE SEQUENCE [LARGE SCALE GENOMIC DNA]</scope>
</reference>
<evidence type="ECO:0000256" key="1">
    <source>
        <dbReference type="SAM" id="MobiDB-lite"/>
    </source>
</evidence>
<dbReference type="OrthoDB" id="7042322at2759"/>
<dbReference type="InterPro" id="IPR015421">
    <property type="entry name" value="PyrdxlP-dep_Trfase_major"/>
</dbReference>
<proteinExistence type="predicted"/>
<dbReference type="GO" id="GO:0006572">
    <property type="term" value="P:L-tyrosine catabolic process"/>
    <property type="evidence" value="ECO:0007669"/>
    <property type="project" value="TreeGrafter"/>
</dbReference>
<evidence type="ECO:0000313" key="2">
    <source>
        <dbReference type="EMBL" id="VVA99893.1"/>
    </source>
</evidence>
<dbReference type="AlphaFoldDB" id="A0A565BE60"/>
<feature type="region of interest" description="Disordered" evidence="1">
    <location>
        <begin position="92"/>
        <end position="112"/>
    </location>
</feature>
<protein>
    <submittedName>
        <fullName evidence="2">Uncharacterized protein</fullName>
    </submittedName>
</protein>
<dbReference type="Proteomes" id="UP000489600">
    <property type="component" value="Unassembled WGS sequence"/>
</dbReference>
<dbReference type="Gene3D" id="3.40.640.10">
    <property type="entry name" value="Type I PLP-dependent aspartate aminotransferase-like (Major domain)"/>
    <property type="match status" value="1"/>
</dbReference>
<organism evidence="2 3">
    <name type="scientific">Arabis nemorensis</name>
    <dbReference type="NCBI Taxonomy" id="586526"/>
    <lineage>
        <taxon>Eukaryota</taxon>
        <taxon>Viridiplantae</taxon>
        <taxon>Streptophyta</taxon>
        <taxon>Embryophyta</taxon>
        <taxon>Tracheophyta</taxon>
        <taxon>Spermatophyta</taxon>
        <taxon>Magnoliopsida</taxon>
        <taxon>eudicotyledons</taxon>
        <taxon>Gunneridae</taxon>
        <taxon>Pentapetalae</taxon>
        <taxon>rosids</taxon>
        <taxon>malvids</taxon>
        <taxon>Brassicales</taxon>
        <taxon>Brassicaceae</taxon>
        <taxon>Arabideae</taxon>
        <taxon>Arabis</taxon>
    </lineage>
</organism>
<dbReference type="GO" id="GO:0004838">
    <property type="term" value="F:L-tyrosine-2-oxoglutarate transaminase activity"/>
    <property type="evidence" value="ECO:0007669"/>
    <property type="project" value="TreeGrafter"/>
</dbReference>
<comment type="caution">
    <text evidence="2">The sequence shown here is derived from an EMBL/GenBank/DDBJ whole genome shotgun (WGS) entry which is preliminary data.</text>
</comment>
<sequence length="112" mass="12773">MQYIVFESLARPNANILLPRPDSPHYDARAIYSGLEIRKLDLLLDREWEIDLEGIESIADENTVAMVVGARLGFMPANGYAIEFSKKIRGEAESNPEFRRTGKEIKEKAEEF</sequence>
<dbReference type="InterPro" id="IPR015424">
    <property type="entry name" value="PyrdxlP-dep_Trfase"/>
</dbReference>
<dbReference type="PANTHER" id="PTHR45744:SF15">
    <property type="entry name" value="S-ALKYL-THIOHYDROXIMATE LYASE SUR1"/>
    <property type="match status" value="1"/>
</dbReference>
<accession>A0A565BE60</accession>
<gene>
    <name evidence="2" type="ORF">ANE_LOCUS10338</name>
</gene>